<dbReference type="EMBL" id="CP002656">
    <property type="protein sequence ID" value="AEB94954.1"/>
    <property type="molecule type" value="Genomic_DNA"/>
</dbReference>
<dbReference type="PATRIC" id="fig|1006006.8.peg.847"/>
<keyword evidence="2" id="KW-1185">Reference proteome</keyword>
<dbReference type="GeneID" id="10493040"/>
<dbReference type="STRING" id="1006006.Mcup_0849"/>
<protein>
    <recommendedName>
        <fullName evidence="3">Coenzyme Q-binding protein COQ10 START domain-containing protein</fullName>
    </recommendedName>
</protein>
<sequence>MIKFSITKGFQPEIHDLVLDIVKDVNSMPKYWKGIRELNLTKVSDNLYEGKIRFAFPSTSTVRIEVNDDSVKLRFLRGILQGQNEIRVLKDKVTSTWEVKMPFYMRPFDGRNKEHFEQGTTHALERIIEEAKVRLTSKG</sequence>
<dbReference type="RefSeq" id="WP_013737452.1">
    <property type="nucleotide sequence ID" value="NC_015435.1"/>
</dbReference>
<proteinExistence type="predicted"/>
<accession>F4G2A6</accession>
<dbReference type="KEGG" id="mcn:Mcup_0849"/>
<organism evidence="1 2">
    <name type="scientific">Metallosphaera cuprina (strain Ar-4)</name>
    <dbReference type="NCBI Taxonomy" id="1006006"/>
    <lineage>
        <taxon>Archaea</taxon>
        <taxon>Thermoproteota</taxon>
        <taxon>Thermoprotei</taxon>
        <taxon>Sulfolobales</taxon>
        <taxon>Sulfolobaceae</taxon>
        <taxon>Metallosphaera</taxon>
    </lineage>
</organism>
<name>F4G2A6_METCR</name>
<evidence type="ECO:0008006" key="3">
    <source>
        <dbReference type="Google" id="ProtNLM"/>
    </source>
</evidence>
<dbReference type="eggNOG" id="arCOG05400">
    <property type="taxonomic scope" value="Archaea"/>
</dbReference>
<reference evidence="1 2" key="1">
    <citation type="journal article" date="2011" name="J. Bacteriol.">
        <title>Complete genome sequence of Metallosphaera cuprina, a metal sulfide-oxidizing archaeon from a hot spring.</title>
        <authorList>
            <person name="Liu L.J."/>
            <person name="You X.Y."/>
            <person name="Zheng H."/>
            <person name="Wang S."/>
            <person name="Jiang C.Y."/>
            <person name="Liu S.J."/>
        </authorList>
    </citation>
    <scope>NUCLEOTIDE SEQUENCE [LARGE SCALE GENOMIC DNA]</scope>
    <source>
        <strain evidence="1 2">Ar-4</strain>
    </source>
</reference>
<dbReference type="Proteomes" id="UP000007812">
    <property type="component" value="Chromosome"/>
</dbReference>
<evidence type="ECO:0000313" key="2">
    <source>
        <dbReference type="Proteomes" id="UP000007812"/>
    </source>
</evidence>
<dbReference type="OrthoDB" id="7914at2157"/>
<evidence type="ECO:0000313" key="1">
    <source>
        <dbReference type="EMBL" id="AEB94954.1"/>
    </source>
</evidence>
<dbReference type="AlphaFoldDB" id="F4G2A6"/>
<dbReference type="HOGENOM" id="CLU_131895_1_0_2"/>
<gene>
    <name evidence="1" type="ordered locus">Mcup_0849</name>
</gene>